<dbReference type="Pfam" id="PF00059">
    <property type="entry name" value="Lectin_C"/>
    <property type="match status" value="1"/>
</dbReference>
<feature type="signal peptide" evidence="2">
    <location>
        <begin position="1"/>
        <end position="23"/>
    </location>
</feature>
<evidence type="ECO:0000259" key="3">
    <source>
        <dbReference type="PROSITE" id="PS50041"/>
    </source>
</evidence>
<dbReference type="PROSITE" id="PS00615">
    <property type="entry name" value="C_TYPE_LECTIN_1"/>
    <property type="match status" value="1"/>
</dbReference>
<feature type="chain" id="PRO_5032330807" evidence="2">
    <location>
        <begin position="24"/>
        <end position="212"/>
    </location>
</feature>
<dbReference type="CDD" id="cd00037">
    <property type="entry name" value="CLECT"/>
    <property type="match status" value="1"/>
</dbReference>
<comment type="caution">
    <text evidence="4">The sequence shown here is derived from an EMBL/GenBank/DDBJ whole genome shotgun (WGS) entry which is preliminary data.</text>
</comment>
<dbReference type="InterPro" id="IPR016187">
    <property type="entry name" value="CTDL_fold"/>
</dbReference>
<evidence type="ECO:0000256" key="1">
    <source>
        <dbReference type="ARBA" id="ARBA00023157"/>
    </source>
</evidence>
<dbReference type="SMART" id="SM00034">
    <property type="entry name" value="CLECT"/>
    <property type="match status" value="1"/>
</dbReference>
<evidence type="ECO:0000256" key="2">
    <source>
        <dbReference type="SAM" id="SignalP"/>
    </source>
</evidence>
<dbReference type="InterPro" id="IPR001304">
    <property type="entry name" value="C-type_lectin-like"/>
</dbReference>
<dbReference type="PANTHER" id="PTHR22803">
    <property type="entry name" value="MANNOSE, PHOSPHOLIPASE, LECTIN RECEPTOR RELATED"/>
    <property type="match status" value="1"/>
</dbReference>
<dbReference type="InterPro" id="IPR018378">
    <property type="entry name" value="C-type_lectin_CS"/>
</dbReference>
<accession>A0A834BW11</accession>
<keyword evidence="4" id="KW-0430">Lectin</keyword>
<dbReference type="EMBL" id="WKFB01000514">
    <property type="protein sequence ID" value="KAF6720748.1"/>
    <property type="molecule type" value="Genomic_DNA"/>
</dbReference>
<keyword evidence="2" id="KW-0732">Signal</keyword>
<organism evidence="4 5">
    <name type="scientific">Oryzias melastigma</name>
    <name type="common">Marine medaka</name>
    <dbReference type="NCBI Taxonomy" id="30732"/>
    <lineage>
        <taxon>Eukaryota</taxon>
        <taxon>Metazoa</taxon>
        <taxon>Chordata</taxon>
        <taxon>Craniata</taxon>
        <taxon>Vertebrata</taxon>
        <taxon>Euteleostomi</taxon>
        <taxon>Actinopterygii</taxon>
        <taxon>Neopterygii</taxon>
        <taxon>Teleostei</taxon>
        <taxon>Neoteleostei</taxon>
        <taxon>Acanthomorphata</taxon>
        <taxon>Ovalentaria</taxon>
        <taxon>Atherinomorphae</taxon>
        <taxon>Beloniformes</taxon>
        <taxon>Adrianichthyidae</taxon>
        <taxon>Oryziinae</taxon>
        <taxon>Oryzias</taxon>
    </lineage>
</organism>
<gene>
    <name evidence="4" type="ORF">FQA47_022060</name>
</gene>
<dbReference type="SUPFAM" id="SSF56436">
    <property type="entry name" value="C-type lectin-like"/>
    <property type="match status" value="1"/>
</dbReference>
<dbReference type="InterPro" id="IPR016186">
    <property type="entry name" value="C-type_lectin-like/link_sf"/>
</dbReference>
<dbReference type="PROSITE" id="PS50041">
    <property type="entry name" value="C_TYPE_LECTIN_2"/>
    <property type="match status" value="1"/>
</dbReference>
<keyword evidence="1" id="KW-1015">Disulfide bond</keyword>
<proteinExistence type="predicted"/>
<evidence type="ECO:0000313" key="4">
    <source>
        <dbReference type="EMBL" id="KAF6720748.1"/>
    </source>
</evidence>
<dbReference type="Gene3D" id="3.10.100.10">
    <property type="entry name" value="Mannose-Binding Protein A, subunit A"/>
    <property type="match status" value="1"/>
</dbReference>
<feature type="domain" description="C-type lectin" evidence="3">
    <location>
        <begin position="94"/>
        <end position="208"/>
    </location>
</feature>
<sequence length="212" mass="25362">MMAMMMKFAVLVLVCAAVAQTRADAPEDAPPEPAEGNLVLEKKRLLLPRLRLRFPFFRFPIKLLLQLLRKRCYWRLRPLFRFCLKPRPKPRTYFRYYSSPKTWSEAEKFCRSIGGNLASVRNRFENNKLLRLIRQKKGRYRYTWIGGSDAQQNGIWFWSDGSNYQYTNWCRGQPNNFRGKQHCLQFSFTDKRCWDDAECGRRLPFICAKRRQ</sequence>
<reference evidence="4" key="1">
    <citation type="journal article" name="BMC Genomics">
        <title>Long-read sequencing and de novo genome assembly of marine medaka (Oryzias melastigma).</title>
        <authorList>
            <person name="Liang P."/>
            <person name="Saqib H.S.A."/>
            <person name="Ni X."/>
            <person name="Shen Y."/>
        </authorList>
    </citation>
    <scope>NUCLEOTIDE SEQUENCE</scope>
    <source>
        <strain evidence="4">Bigg-433</strain>
    </source>
</reference>
<dbReference type="Proteomes" id="UP000646548">
    <property type="component" value="Unassembled WGS sequence"/>
</dbReference>
<name>A0A834BW11_ORYME</name>
<dbReference type="AlphaFoldDB" id="A0A834BW11"/>
<dbReference type="GO" id="GO:0030246">
    <property type="term" value="F:carbohydrate binding"/>
    <property type="evidence" value="ECO:0007669"/>
    <property type="project" value="UniProtKB-KW"/>
</dbReference>
<evidence type="ECO:0000313" key="5">
    <source>
        <dbReference type="Proteomes" id="UP000646548"/>
    </source>
</evidence>
<dbReference type="InterPro" id="IPR050111">
    <property type="entry name" value="C-type_lectin/snaclec_domain"/>
</dbReference>
<protein>
    <submittedName>
        <fullName evidence="4">Galactose-specific lectin nattectin</fullName>
    </submittedName>
</protein>